<gene>
    <name evidence="1" type="ORF">OOW_P131scaffold00826g1</name>
</gene>
<reference evidence="1" key="1">
    <citation type="journal article" date="2012" name="PLoS Genet.">
        <title>Comparative analysis of the genomes of two field isolates of the rice blast fungus Magnaporthe oryzae.</title>
        <authorList>
            <person name="Xue M."/>
            <person name="Yang J."/>
            <person name="Li Z."/>
            <person name="Hu S."/>
            <person name="Yao N."/>
            <person name="Dean R.A."/>
            <person name="Zhao W."/>
            <person name="Shen M."/>
            <person name="Zhang H."/>
            <person name="Li C."/>
            <person name="Liu L."/>
            <person name="Cao L."/>
            <person name="Xu X."/>
            <person name="Xing Y."/>
            <person name="Hsiang T."/>
            <person name="Zhang Z."/>
            <person name="Xu J.R."/>
            <person name="Peng Y.L."/>
        </authorList>
    </citation>
    <scope>NUCLEOTIDE SEQUENCE [LARGE SCALE GENOMIC DNA]</scope>
    <source>
        <strain evidence="1">P131</strain>
    </source>
</reference>
<sequence length="34" mass="3537">CTLATQFTLGTSTGMKATGVDYVSPALYNRAIGQ</sequence>
<name>L7J7K5_PYRO1</name>
<protein>
    <submittedName>
        <fullName evidence="1">Uncharacterized protein</fullName>
    </submittedName>
</protein>
<evidence type="ECO:0000313" key="1">
    <source>
        <dbReference type="EMBL" id="ELQ64103.1"/>
    </source>
</evidence>
<dbReference type="EMBL" id="JH794296">
    <property type="protein sequence ID" value="ELQ64103.1"/>
    <property type="molecule type" value="Genomic_DNA"/>
</dbReference>
<accession>L7J7K5</accession>
<organism>
    <name type="scientific">Pyricularia oryzae (strain P131)</name>
    <name type="common">Rice blast fungus</name>
    <name type="synonym">Magnaporthe oryzae</name>
    <dbReference type="NCBI Taxonomy" id="1143193"/>
    <lineage>
        <taxon>Eukaryota</taxon>
        <taxon>Fungi</taxon>
        <taxon>Dikarya</taxon>
        <taxon>Ascomycota</taxon>
        <taxon>Pezizomycotina</taxon>
        <taxon>Sordariomycetes</taxon>
        <taxon>Sordariomycetidae</taxon>
        <taxon>Magnaporthales</taxon>
        <taxon>Pyriculariaceae</taxon>
        <taxon>Pyricularia</taxon>
    </lineage>
</organism>
<proteinExistence type="predicted"/>
<dbReference type="AlphaFoldDB" id="L7J7K5"/>
<feature type="non-terminal residue" evidence="1">
    <location>
        <position position="1"/>
    </location>
</feature>